<dbReference type="HOGENOM" id="CLU_110141_1_0_4"/>
<organism evidence="2 3">
    <name type="scientific">Caballeronia insecticola</name>
    <dbReference type="NCBI Taxonomy" id="758793"/>
    <lineage>
        <taxon>Bacteria</taxon>
        <taxon>Pseudomonadati</taxon>
        <taxon>Pseudomonadota</taxon>
        <taxon>Betaproteobacteria</taxon>
        <taxon>Burkholderiales</taxon>
        <taxon>Burkholderiaceae</taxon>
        <taxon>Caballeronia</taxon>
    </lineage>
</organism>
<keyword evidence="3" id="KW-1185">Reference proteome</keyword>
<keyword evidence="1" id="KW-0812">Transmembrane</keyword>
<evidence type="ECO:0008006" key="4">
    <source>
        <dbReference type="Google" id="ProtNLM"/>
    </source>
</evidence>
<dbReference type="RefSeq" id="WP_016346187.1">
    <property type="nucleotide sequence ID" value="NC_021287.1"/>
</dbReference>
<dbReference type="AlphaFoldDB" id="R4WID4"/>
<gene>
    <name evidence="2" type="ORF">BRPE64_ACDS22850</name>
</gene>
<name>R4WID4_9BURK</name>
<evidence type="ECO:0000256" key="1">
    <source>
        <dbReference type="SAM" id="Phobius"/>
    </source>
</evidence>
<keyword evidence="1" id="KW-1133">Transmembrane helix</keyword>
<feature type="transmembrane region" description="Helical" evidence="1">
    <location>
        <begin position="21"/>
        <end position="44"/>
    </location>
</feature>
<dbReference type="OrthoDB" id="9035420at2"/>
<dbReference type="KEGG" id="buo:BRPE64_ACDS22850"/>
<dbReference type="STRING" id="758793.BRPE64_ACDS22850"/>
<evidence type="ECO:0000313" key="3">
    <source>
        <dbReference type="Proteomes" id="UP000013966"/>
    </source>
</evidence>
<dbReference type="EMBL" id="AP013058">
    <property type="protein sequence ID" value="BAN24039.1"/>
    <property type="molecule type" value="Genomic_DNA"/>
</dbReference>
<proteinExistence type="predicted"/>
<accession>R4WID4</accession>
<reference evidence="2 3" key="2">
    <citation type="journal article" date="2018" name="Int. J. Syst. Evol. Microbiol.">
        <title>Burkholderia insecticola sp. nov., a gut symbiotic bacterium of the bean bug Riptortus pedestris.</title>
        <authorList>
            <person name="Takeshita K."/>
            <person name="Tamaki H."/>
            <person name="Ohbayashi T."/>
            <person name="Meng X.-Y."/>
            <person name="Sone T."/>
            <person name="Mitani Y."/>
            <person name="Peeters C."/>
            <person name="Kikuchi Y."/>
            <person name="Vandamme P."/>
        </authorList>
    </citation>
    <scope>NUCLEOTIDE SEQUENCE [LARGE SCALE GENOMIC DNA]</scope>
    <source>
        <strain evidence="2">RPE64</strain>
    </source>
</reference>
<dbReference type="PATRIC" id="fig|758793.3.peg.2288"/>
<dbReference type="Proteomes" id="UP000013966">
    <property type="component" value="Chromosome 1"/>
</dbReference>
<evidence type="ECO:0000313" key="2">
    <source>
        <dbReference type="EMBL" id="BAN24039.1"/>
    </source>
</evidence>
<sequence>MKPAIKRAIERHSQRGTVLPIVLMLAAMMLVTASAWLQMSLVAARSTVAMRERVQAFHAADSALIRCARMLSAALPAASQSPRDEPSRWRLKTSFEGPAALAFAPFADWPYARRVPQCLIESWAKSVNEAGASYLVTARGFGATADSEAWLQLRIDVADVADGVGTPHWRRVVARPF</sequence>
<keyword evidence="1" id="KW-0472">Membrane</keyword>
<reference evidence="2 3" key="1">
    <citation type="journal article" date="2013" name="Genome Announc.">
        <title>Complete Genome Sequence of Burkholderia sp. Strain RPE64, Bacterial Symbiont of the Bean Bug Riptortus pedestris.</title>
        <authorList>
            <person name="Shibata T.F."/>
            <person name="Maeda T."/>
            <person name="Nikoh N."/>
            <person name="Yamaguchi K."/>
            <person name="Oshima K."/>
            <person name="Hattori M."/>
            <person name="Nishiyama T."/>
            <person name="Hasebe M."/>
            <person name="Fukatsu T."/>
            <person name="Kikuchi Y."/>
            <person name="Shigenobu S."/>
        </authorList>
    </citation>
    <scope>NUCLEOTIDE SEQUENCE [LARGE SCALE GENOMIC DNA]</scope>
</reference>
<protein>
    <recommendedName>
        <fullName evidence="4">Tfp pilus assembly protein PilX</fullName>
    </recommendedName>
</protein>